<dbReference type="Gene3D" id="3.40.630.30">
    <property type="match status" value="1"/>
</dbReference>
<organism evidence="2 3">
    <name type="scientific">Paenibacillus sambharensis</name>
    <dbReference type="NCBI Taxonomy" id="1803190"/>
    <lineage>
        <taxon>Bacteria</taxon>
        <taxon>Bacillati</taxon>
        <taxon>Bacillota</taxon>
        <taxon>Bacilli</taxon>
        <taxon>Bacillales</taxon>
        <taxon>Paenibacillaceae</taxon>
        <taxon>Paenibacillus</taxon>
    </lineage>
</organism>
<dbReference type="SUPFAM" id="SSF55729">
    <property type="entry name" value="Acyl-CoA N-acyltransferases (Nat)"/>
    <property type="match status" value="1"/>
</dbReference>
<dbReference type="InterPro" id="IPR016181">
    <property type="entry name" value="Acyl_CoA_acyltransferase"/>
</dbReference>
<name>A0A2W1LD88_9BACL</name>
<feature type="domain" description="N-acetyltransferase" evidence="1">
    <location>
        <begin position="6"/>
        <end position="159"/>
    </location>
</feature>
<sequence length="184" mass="21255">MSMNWTLTGQWNEERWAQARELYLQAFPSGAKPEHVIRRMFQREMCELHVGTDDSGPAAMALTGLSHDRQALLIDYLAIREDLRGQGWGVHLVNRIKERAADVQQAKGVIVEIEAEDNETNARRLSFWCRCGFMATDYVHQYIWVPEPYRALVCSFDPDHPLPASGRKLFGYINDFHRKAFSSR</sequence>
<gene>
    <name evidence="2" type="ORF">DNH61_03950</name>
</gene>
<evidence type="ECO:0000259" key="1">
    <source>
        <dbReference type="PROSITE" id="PS51186"/>
    </source>
</evidence>
<reference evidence="2 3" key="1">
    <citation type="submission" date="2018-06" db="EMBL/GenBank/DDBJ databases">
        <title>Paenibacillus imtechensis sp. nov.</title>
        <authorList>
            <person name="Pinnaka A.K."/>
            <person name="Singh H."/>
            <person name="Kaur M."/>
        </authorList>
    </citation>
    <scope>NUCLEOTIDE SEQUENCE [LARGE SCALE GENOMIC DNA]</scope>
    <source>
        <strain evidence="2 3">SMB1</strain>
    </source>
</reference>
<dbReference type="Proteomes" id="UP000249522">
    <property type="component" value="Unassembled WGS sequence"/>
</dbReference>
<keyword evidence="2" id="KW-0808">Transferase</keyword>
<dbReference type="EMBL" id="QKRB01000031">
    <property type="protein sequence ID" value="PZD97056.1"/>
    <property type="molecule type" value="Genomic_DNA"/>
</dbReference>
<dbReference type="OrthoDB" id="2830399at2"/>
<evidence type="ECO:0000313" key="3">
    <source>
        <dbReference type="Proteomes" id="UP000249522"/>
    </source>
</evidence>
<evidence type="ECO:0000313" key="2">
    <source>
        <dbReference type="EMBL" id="PZD97056.1"/>
    </source>
</evidence>
<dbReference type="GO" id="GO:0016747">
    <property type="term" value="F:acyltransferase activity, transferring groups other than amino-acyl groups"/>
    <property type="evidence" value="ECO:0007669"/>
    <property type="project" value="InterPro"/>
</dbReference>
<dbReference type="InterPro" id="IPR000182">
    <property type="entry name" value="GNAT_dom"/>
</dbReference>
<protein>
    <submittedName>
        <fullName evidence="2">GNAT family N-acetyltransferase</fullName>
    </submittedName>
</protein>
<accession>A0A2W1LD88</accession>
<dbReference type="PROSITE" id="PS51186">
    <property type="entry name" value="GNAT"/>
    <property type="match status" value="1"/>
</dbReference>
<proteinExistence type="predicted"/>
<dbReference type="AlphaFoldDB" id="A0A2W1LD88"/>
<dbReference type="Pfam" id="PF00583">
    <property type="entry name" value="Acetyltransf_1"/>
    <property type="match status" value="1"/>
</dbReference>
<keyword evidence="3" id="KW-1185">Reference proteome</keyword>
<comment type="caution">
    <text evidence="2">The sequence shown here is derived from an EMBL/GenBank/DDBJ whole genome shotgun (WGS) entry which is preliminary data.</text>
</comment>